<reference evidence="4" key="2">
    <citation type="journal article" date="2019" name="Int. J. Syst. Evol. Microbiol.">
        <title>The Global Catalogue of Microorganisms (GCM) 10K type strain sequencing project: providing services to taxonomists for standard genome sequencing and annotation.</title>
        <authorList>
            <consortium name="The Broad Institute Genomics Platform"/>
            <consortium name="The Broad Institute Genome Sequencing Center for Infectious Disease"/>
            <person name="Wu L."/>
            <person name="Ma J."/>
        </authorList>
    </citation>
    <scope>NUCLEOTIDE SEQUENCE [LARGE SCALE GENOMIC DNA]</scope>
    <source>
        <strain evidence="4">KCTC 42282</strain>
    </source>
</reference>
<dbReference type="EMBL" id="JBHRYC010000028">
    <property type="protein sequence ID" value="MFC3637156.1"/>
    <property type="molecule type" value="Genomic_DNA"/>
</dbReference>
<dbReference type="InterPro" id="IPR011033">
    <property type="entry name" value="PRC_barrel-like_sf"/>
</dbReference>
<name>A0ABV7UER0_9HYPH</name>
<feature type="domain" description="PRC-barrel" evidence="1">
    <location>
        <begin position="14"/>
        <end position="89"/>
    </location>
</feature>
<dbReference type="PANTHER" id="PTHR36505">
    <property type="entry name" value="BLR1072 PROTEIN"/>
    <property type="match status" value="1"/>
</dbReference>
<proteinExistence type="predicted"/>
<dbReference type="PANTHER" id="PTHR36505:SF1">
    <property type="entry name" value="BLR1072 PROTEIN"/>
    <property type="match status" value="1"/>
</dbReference>
<comment type="caution">
    <text evidence="3">The sequence shown here is derived from an EMBL/GenBank/DDBJ whole genome shotgun (WGS) entry which is preliminary data.</text>
</comment>
<keyword evidence="4" id="KW-1185">Reference proteome</keyword>
<dbReference type="InterPro" id="IPR027275">
    <property type="entry name" value="PRC-brl_dom"/>
</dbReference>
<dbReference type="Gene3D" id="2.30.30.240">
    <property type="entry name" value="PRC-barrel domain"/>
    <property type="match status" value="1"/>
</dbReference>
<evidence type="ECO:0000259" key="1">
    <source>
        <dbReference type="Pfam" id="PF05239"/>
    </source>
</evidence>
<dbReference type="Proteomes" id="UP001595704">
    <property type="component" value="Unassembled WGS sequence"/>
</dbReference>
<reference evidence="3" key="3">
    <citation type="submission" date="2024-09" db="EMBL/GenBank/DDBJ databases">
        <authorList>
            <person name="Sun Q."/>
            <person name="Mori K."/>
        </authorList>
    </citation>
    <scope>NUCLEOTIDE SEQUENCE</scope>
    <source>
        <strain evidence="3">KCTC 42282</strain>
    </source>
</reference>
<gene>
    <name evidence="2" type="ORF">ACFONL_01225</name>
    <name evidence="3" type="ORF">ACFONL_07125</name>
</gene>
<accession>A0ABV7UER0</accession>
<organism evidence="3 4">
    <name type="scientific">Camelimonas fluminis</name>
    <dbReference type="NCBI Taxonomy" id="1576911"/>
    <lineage>
        <taxon>Bacteria</taxon>
        <taxon>Pseudomonadati</taxon>
        <taxon>Pseudomonadota</taxon>
        <taxon>Alphaproteobacteria</taxon>
        <taxon>Hyphomicrobiales</taxon>
        <taxon>Chelatococcaceae</taxon>
        <taxon>Camelimonas</taxon>
    </lineage>
</organism>
<dbReference type="EMBL" id="JBHRYC010000014">
    <property type="protein sequence ID" value="MFC3636013.1"/>
    <property type="molecule type" value="Genomic_DNA"/>
</dbReference>
<dbReference type="RefSeq" id="WP_191321417.1">
    <property type="nucleotide sequence ID" value="NZ_BNCG01000078.1"/>
</dbReference>
<evidence type="ECO:0000313" key="4">
    <source>
        <dbReference type="Proteomes" id="UP001595704"/>
    </source>
</evidence>
<dbReference type="Pfam" id="PF05239">
    <property type="entry name" value="PRC"/>
    <property type="match status" value="1"/>
</dbReference>
<evidence type="ECO:0000313" key="2">
    <source>
        <dbReference type="EMBL" id="MFC3636013.1"/>
    </source>
</evidence>
<sequence>MQVNPDIHETRDLIASDKVVGTDVYGVGDAYVGKIERLILEKRSGRVAYAVMSFGGFLGIGHEHFPVPWEKLTYDPNLDGYRTDITQEQVETAPRYAPDEDHDWSQQEGRRIYDYYGVKPGL</sequence>
<dbReference type="SUPFAM" id="SSF50346">
    <property type="entry name" value="PRC-barrel domain"/>
    <property type="match status" value="1"/>
</dbReference>
<reference evidence="3" key="1">
    <citation type="journal article" date="2014" name="Int. J. Syst. Evol. Microbiol.">
        <title>Complete genome of a new Firmicutes species belonging to the dominant human colonic microbiota ('Ruminococcus bicirculans') reveals two chromosomes and a selective capacity to utilize plant glucans.</title>
        <authorList>
            <consortium name="NISC Comparative Sequencing Program"/>
            <person name="Wegmann U."/>
            <person name="Louis P."/>
            <person name="Goesmann A."/>
            <person name="Henrissat B."/>
            <person name="Duncan S.H."/>
            <person name="Flint H.J."/>
        </authorList>
    </citation>
    <scope>NUCLEOTIDE SEQUENCE</scope>
    <source>
        <strain evidence="3">KCTC 42282</strain>
    </source>
</reference>
<protein>
    <submittedName>
        <fullName evidence="3">PRC-barrel domain-containing protein</fullName>
    </submittedName>
</protein>
<evidence type="ECO:0000313" key="3">
    <source>
        <dbReference type="EMBL" id="MFC3637156.1"/>
    </source>
</evidence>